<evidence type="ECO:0008006" key="6">
    <source>
        <dbReference type="Google" id="ProtNLM"/>
    </source>
</evidence>
<feature type="region of interest" description="Disordered" evidence="3">
    <location>
        <begin position="837"/>
        <end position="876"/>
    </location>
</feature>
<dbReference type="Pfam" id="PF04931">
    <property type="entry name" value="DNA_pol_phi"/>
    <property type="match status" value="2"/>
</dbReference>
<dbReference type="GO" id="GO:0006355">
    <property type="term" value="P:regulation of DNA-templated transcription"/>
    <property type="evidence" value="ECO:0007669"/>
    <property type="project" value="InterPro"/>
</dbReference>
<evidence type="ECO:0000313" key="5">
    <source>
        <dbReference type="Proteomes" id="UP000287651"/>
    </source>
</evidence>
<feature type="region of interest" description="Disordered" evidence="3">
    <location>
        <begin position="1"/>
        <end position="40"/>
    </location>
</feature>
<dbReference type="InterPro" id="IPR007015">
    <property type="entry name" value="DNA_pol_V/MYBBP1A"/>
</dbReference>
<name>A0A426ZP20_ENSVE</name>
<feature type="compositionally biased region" description="Basic and acidic residues" evidence="3">
    <location>
        <begin position="852"/>
        <end position="876"/>
    </location>
</feature>
<protein>
    <recommendedName>
        <fullName evidence="6">DNA polymerase V</fullName>
    </recommendedName>
</protein>
<accession>A0A426ZP20</accession>
<dbReference type="EMBL" id="AMZH03005729">
    <property type="protein sequence ID" value="RRT65690.1"/>
    <property type="molecule type" value="Genomic_DNA"/>
</dbReference>
<feature type="region of interest" description="Disordered" evidence="3">
    <location>
        <begin position="58"/>
        <end position="108"/>
    </location>
</feature>
<feature type="compositionally biased region" description="Acidic residues" evidence="3">
    <location>
        <begin position="837"/>
        <end position="851"/>
    </location>
</feature>
<sequence>MSDHTDLVSRKSLGSRMGSKKRPSISEEPLDSENNDLVEEVSVENDRGFEKGETFVAKTAASAAPRSMNIMERRKKRKGLDKTRHRLDSEKEHPKAKMPSEGAPLADTQSVPSMAATSQPGLHVNVFRDLASADSSVREAAAESLVVELSEVQKAYENQRGKGEEDGALQLEAEKDDGLEDCAPSLRYAIRRLIRGVSSSREVSYLATYSPLPSRNYLLGRLFAYGSLARSGRIVRDWSTNTDTSVIKDFMSHVISLAGKKRYLSEPAVSIILDLVDKLPSQALSTEVLKASGVHDWFKRAAEVGDPDALYLALKLQEKIQVDDEVFGKLLPRPFTSENFFGRDHLLYSADCFKESSFCLPRVHSLWPVVVNLLTLDITHSEDVAIRTTSVKKQKRNRKGSSFEDIAKNIRCFHEVVIERSLLQSSHDRKLLALDVLLLILPKLPVSCIKIVLSSKLVHCLMDVLSNKDSWLYSAAQHFLKELLDLVGDDNGRCVSVITSLQKHSSGRFDSITRTQTVKILVAKFNTVPGCLLFVQDLISLFVDEGPITDEPSDQSQTTDENSDLGSSEDKETLAPGNIDSLKNWVIDIMPRVLKNLKLDSDAKSWPHSEIVKHIEAKFRVQTEITKFLAVQGLFSASLGTEVTSFELQEKFKWPKAAISSSLCKMCIEQLQSLLEDAQRGESSHASTGIEFNDLGSYFVCLLNTLYNIPSVSLYRTLTSEDEKAFKKLLSMESRLSQELLLQVLVCPGEFSEAASELTICCRKAFPAAADDGSSEDEEYDGNNVFKSFCDDITDAGLLQMLRVIKKDLKGPRHPTASSYGDDDEEEDDDDFLGIEEAEEADEVGTDDTVDSDGHADGADELLRPEETNDKVAKKDVDLMGTDKLEAIDEVTKNEELSASDDSDDDMDDDAMFRMDSYIARIFKERKISGSDSAQSQLIPFKLRVLSLLEIYLQKNPGKPQVLMVYSYLAQAYVNSHMTEGGEPLKQRIGGIVQKKVFKAKDYPKSDDIQLHSLEILLEKSLKSASRSRYKTVSTFAQTSTFWLLKVIHSRDFSKSELESVANKFQNILVDYFSNKKSRLKAGFVKEVIRRHSWFGLLLFGFLLEKCGTAKSEFRQIEALDVIDCIIKTCIPTGKGEKDQDDSSKAKFLKKNLPGICELMEKLLTKMPEKQSRRAEVRRFCTRILNTVSMLNLNKAFLKVLKPDARVLFEHQLGEVFHPFKSSS</sequence>
<proteinExistence type="predicted"/>
<feature type="compositionally biased region" description="Basic and acidic residues" evidence="3">
    <location>
        <begin position="80"/>
        <end position="95"/>
    </location>
</feature>
<comment type="subcellular location">
    <subcellularLocation>
        <location evidence="1">Nucleus</location>
    </subcellularLocation>
</comment>
<dbReference type="GO" id="GO:0003677">
    <property type="term" value="F:DNA binding"/>
    <property type="evidence" value="ECO:0007669"/>
    <property type="project" value="InterPro"/>
</dbReference>
<dbReference type="PANTHER" id="PTHR13213">
    <property type="entry name" value="MYB-BINDING PROTEIN 1A FAMILY MEMBER"/>
    <property type="match status" value="1"/>
</dbReference>
<evidence type="ECO:0000313" key="4">
    <source>
        <dbReference type="EMBL" id="RRT65690.1"/>
    </source>
</evidence>
<organism evidence="4 5">
    <name type="scientific">Ensete ventricosum</name>
    <name type="common">Abyssinian banana</name>
    <name type="synonym">Musa ensete</name>
    <dbReference type="NCBI Taxonomy" id="4639"/>
    <lineage>
        <taxon>Eukaryota</taxon>
        <taxon>Viridiplantae</taxon>
        <taxon>Streptophyta</taxon>
        <taxon>Embryophyta</taxon>
        <taxon>Tracheophyta</taxon>
        <taxon>Spermatophyta</taxon>
        <taxon>Magnoliopsida</taxon>
        <taxon>Liliopsida</taxon>
        <taxon>Zingiberales</taxon>
        <taxon>Musaceae</taxon>
        <taxon>Ensete</taxon>
    </lineage>
</organism>
<dbReference type="PANTHER" id="PTHR13213:SF2">
    <property type="entry name" value="MYB-BINDING PROTEIN 1A"/>
    <property type="match status" value="1"/>
</dbReference>
<dbReference type="GO" id="GO:0005730">
    <property type="term" value="C:nucleolus"/>
    <property type="evidence" value="ECO:0007669"/>
    <property type="project" value="InterPro"/>
</dbReference>
<gene>
    <name evidence="4" type="ORF">B296_00017342</name>
</gene>
<evidence type="ECO:0000256" key="1">
    <source>
        <dbReference type="ARBA" id="ARBA00004123"/>
    </source>
</evidence>
<feature type="compositionally biased region" description="Acidic residues" evidence="3">
    <location>
        <begin position="28"/>
        <end position="40"/>
    </location>
</feature>
<evidence type="ECO:0000256" key="2">
    <source>
        <dbReference type="ARBA" id="ARBA00023242"/>
    </source>
</evidence>
<reference evidence="4 5" key="1">
    <citation type="journal article" date="2014" name="Agronomy (Basel)">
        <title>A Draft Genome Sequence for Ensete ventricosum, the Drought-Tolerant Tree Against Hunger.</title>
        <authorList>
            <person name="Harrison J."/>
            <person name="Moore K.A."/>
            <person name="Paszkiewicz K."/>
            <person name="Jones T."/>
            <person name="Grant M."/>
            <person name="Ambacheew D."/>
            <person name="Muzemil S."/>
            <person name="Studholme D.J."/>
        </authorList>
    </citation>
    <scope>NUCLEOTIDE SEQUENCE [LARGE SCALE GENOMIC DNA]</scope>
</reference>
<dbReference type="AlphaFoldDB" id="A0A426ZP20"/>
<comment type="caution">
    <text evidence="4">The sequence shown here is derived from an EMBL/GenBank/DDBJ whole genome shotgun (WGS) entry which is preliminary data.</text>
</comment>
<keyword evidence="2" id="KW-0539">Nucleus</keyword>
<feature type="compositionally biased region" description="Polar residues" evidence="3">
    <location>
        <begin position="554"/>
        <end position="566"/>
    </location>
</feature>
<evidence type="ECO:0000256" key="3">
    <source>
        <dbReference type="SAM" id="MobiDB-lite"/>
    </source>
</evidence>
<dbReference type="Proteomes" id="UP000287651">
    <property type="component" value="Unassembled WGS sequence"/>
</dbReference>
<feature type="region of interest" description="Disordered" evidence="3">
    <location>
        <begin position="549"/>
        <end position="576"/>
    </location>
</feature>